<comment type="cofactor">
    <cofactor evidence="3">
        <name>[4Fe-4S] cluster</name>
        <dbReference type="ChEBI" id="CHEBI:49883"/>
    </cofactor>
</comment>
<dbReference type="NCBIfam" id="TIGR03821">
    <property type="entry name" value="EFP_modif_epmB"/>
    <property type="match status" value="1"/>
</dbReference>
<evidence type="ECO:0000256" key="11">
    <source>
        <dbReference type="ARBA" id="ARBA00023014"/>
    </source>
</evidence>
<evidence type="ECO:0000256" key="7">
    <source>
        <dbReference type="ARBA" id="ARBA00022691"/>
    </source>
</evidence>
<evidence type="ECO:0000256" key="1">
    <source>
        <dbReference type="ARBA" id="ARBA00001352"/>
    </source>
</evidence>
<keyword evidence="10" id="KW-0408">Iron</keyword>
<feature type="modified residue" description="N6-(pyridoxal phosphate)lysine" evidence="15">
    <location>
        <position position="340"/>
    </location>
</feature>
<evidence type="ECO:0000256" key="5">
    <source>
        <dbReference type="ARBA" id="ARBA00022363"/>
    </source>
</evidence>
<dbReference type="NCBIfam" id="TIGR00238">
    <property type="entry name" value="KamA family radical SAM protein"/>
    <property type="match status" value="1"/>
</dbReference>
<reference evidence="17 18" key="1">
    <citation type="submission" date="2013-04" db="EMBL/GenBank/DDBJ databases">
        <title>Oceanococcus atlanticus 22II-S10r2 Genome Sequencing.</title>
        <authorList>
            <person name="Lai Q."/>
            <person name="Li G."/>
            <person name="Shao Z."/>
        </authorList>
    </citation>
    <scope>NUCLEOTIDE SEQUENCE [LARGE SCALE GENOMIC DNA]</scope>
    <source>
        <strain evidence="17 18">22II-S10r2</strain>
    </source>
</reference>
<proteinExistence type="inferred from homology"/>
<dbReference type="OrthoDB" id="9770937at2"/>
<dbReference type="SFLD" id="SFLDF00314">
    <property type="entry name" value="L-lysine_2_3-aminomutase_(yjeK"/>
    <property type="match status" value="1"/>
</dbReference>
<evidence type="ECO:0000256" key="6">
    <source>
        <dbReference type="ARBA" id="ARBA00022485"/>
    </source>
</evidence>
<evidence type="ECO:0000256" key="10">
    <source>
        <dbReference type="ARBA" id="ARBA00023004"/>
    </source>
</evidence>
<comment type="similarity">
    <text evidence="4">Belongs to the radical SAM superfamily. KamA family.</text>
</comment>
<dbReference type="EMBL" id="AQQV01000001">
    <property type="protein sequence ID" value="ORE88612.1"/>
    <property type="molecule type" value="Genomic_DNA"/>
</dbReference>
<dbReference type="InterPro" id="IPR058240">
    <property type="entry name" value="rSAM_sf"/>
</dbReference>
<feature type="binding site" evidence="14">
    <location>
        <position position="135"/>
    </location>
    <ligand>
        <name>[4Fe-4S] cluster</name>
        <dbReference type="ChEBI" id="CHEBI:49883"/>
        <note>4Fe-4S-S-AdoMet</note>
    </ligand>
</feature>
<feature type="domain" description="Radical SAM core" evidence="16">
    <location>
        <begin position="114"/>
        <end position="337"/>
    </location>
</feature>
<dbReference type="CDD" id="cd01335">
    <property type="entry name" value="Radical_SAM"/>
    <property type="match status" value="1"/>
</dbReference>
<evidence type="ECO:0000256" key="4">
    <source>
        <dbReference type="ARBA" id="ARBA00008703"/>
    </source>
</evidence>
<dbReference type="SFLD" id="SFLDG01070">
    <property type="entry name" value="PLP-dependent"/>
    <property type="match status" value="1"/>
</dbReference>
<dbReference type="GO" id="GO:0016853">
    <property type="term" value="F:isomerase activity"/>
    <property type="evidence" value="ECO:0007669"/>
    <property type="project" value="UniProtKB-KW"/>
</dbReference>
<dbReference type="GO" id="GO:0051539">
    <property type="term" value="F:4 iron, 4 sulfur cluster binding"/>
    <property type="evidence" value="ECO:0007669"/>
    <property type="project" value="UniProtKB-KW"/>
</dbReference>
<dbReference type="PANTHER" id="PTHR30538:SF1">
    <property type="entry name" value="L-LYSINE 2,3-AMINOMUTASE"/>
    <property type="match status" value="1"/>
</dbReference>
<keyword evidence="7" id="KW-0949">S-adenosyl-L-methionine</keyword>
<evidence type="ECO:0000256" key="13">
    <source>
        <dbReference type="ARBA" id="ARBA00030756"/>
    </source>
</evidence>
<dbReference type="PROSITE" id="PS51918">
    <property type="entry name" value="RADICAL_SAM"/>
    <property type="match status" value="1"/>
</dbReference>
<evidence type="ECO:0000313" key="17">
    <source>
        <dbReference type="EMBL" id="ORE88612.1"/>
    </source>
</evidence>
<evidence type="ECO:0000256" key="15">
    <source>
        <dbReference type="PIRSR" id="PIRSR603739-50"/>
    </source>
</evidence>
<evidence type="ECO:0000259" key="16">
    <source>
        <dbReference type="PROSITE" id="PS51918"/>
    </source>
</evidence>
<comment type="cofactor">
    <cofactor evidence="2 15">
        <name>pyridoxal 5'-phosphate</name>
        <dbReference type="ChEBI" id="CHEBI:597326"/>
    </cofactor>
</comment>
<evidence type="ECO:0000256" key="12">
    <source>
        <dbReference type="ARBA" id="ARBA00023235"/>
    </source>
</evidence>
<evidence type="ECO:0000256" key="9">
    <source>
        <dbReference type="ARBA" id="ARBA00022898"/>
    </source>
</evidence>
<protein>
    <recommendedName>
        <fullName evidence="5">L-lysine 2,3-aminomutase</fullName>
    </recommendedName>
    <alternativeName>
        <fullName evidence="13">EF-P post-translational modification enzyme B</fullName>
    </alternativeName>
</protein>
<keyword evidence="11 14" id="KW-0411">Iron-sulfur</keyword>
<evidence type="ECO:0000256" key="2">
    <source>
        <dbReference type="ARBA" id="ARBA00001933"/>
    </source>
</evidence>
<gene>
    <name evidence="17" type="ORF">ATO7_02015</name>
</gene>
<evidence type="ECO:0000256" key="8">
    <source>
        <dbReference type="ARBA" id="ARBA00022723"/>
    </source>
</evidence>
<keyword evidence="18" id="KW-1185">Reference proteome</keyword>
<evidence type="ECO:0000256" key="3">
    <source>
        <dbReference type="ARBA" id="ARBA00001966"/>
    </source>
</evidence>
<dbReference type="RefSeq" id="WP_083559240.1">
    <property type="nucleotide sequence ID" value="NZ_AQQV01000001.1"/>
</dbReference>
<dbReference type="STRING" id="1317117.ATO7_02015"/>
<dbReference type="InterPro" id="IPR022462">
    <property type="entry name" value="EpmB"/>
</dbReference>
<dbReference type="SUPFAM" id="SSF102114">
    <property type="entry name" value="Radical SAM enzymes"/>
    <property type="match status" value="1"/>
</dbReference>
<dbReference type="InterPro" id="IPR007197">
    <property type="entry name" value="rSAM"/>
</dbReference>
<feature type="binding site" evidence="14">
    <location>
        <position position="128"/>
    </location>
    <ligand>
        <name>[4Fe-4S] cluster</name>
        <dbReference type="ChEBI" id="CHEBI:49883"/>
        <note>4Fe-4S-S-AdoMet</note>
    </ligand>
</feature>
<evidence type="ECO:0000313" key="18">
    <source>
        <dbReference type="Proteomes" id="UP000192342"/>
    </source>
</evidence>
<dbReference type="AlphaFoldDB" id="A0A1Y1SG19"/>
<dbReference type="PIRSF" id="PIRSF004911">
    <property type="entry name" value="DUF160"/>
    <property type="match status" value="1"/>
</dbReference>
<comment type="caution">
    <text evidence="17">The sequence shown here is derived from an EMBL/GenBank/DDBJ whole genome shotgun (WGS) entry which is preliminary data.</text>
</comment>
<sequence>MPEPAIEHARPTCTAQPALEADWQAELRQAYRDPQSLLRDLGIDESAIDGLTPPKHGFAMRVPRGFARRMRYGDARDPLLLQVLPRQLEHNSVPGFGNDPLMESQFQPQPGLIHKYHGRALLITTAACGVHCRYCFRRSFPYNEAREGADGWQKAVQALAADSTIEEAILSGGDPLSLSDDKLTRLIDALEDIPHVRRLRIHSRQPIVLPERITGTLLARLRDSRLRVVLVVHSNHAQELDAAVASACDQLRSAGLTLLNQAVMLANVNDDAEAQARLSERLFEIGVLPYYLHQLDPVAGAAHFAVADDRARGIMRELNARLPGYLVPRLVREVPGEQGKLPMNWGL</sequence>
<dbReference type="Proteomes" id="UP000192342">
    <property type="component" value="Unassembled WGS sequence"/>
</dbReference>
<keyword evidence="8 14" id="KW-0479">Metal-binding</keyword>
<dbReference type="PANTHER" id="PTHR30538">
    <property type="entry name" value="LYSINE 2,3-AMINOMUTASE-RELATED"/>
    <property type="match status" value="1"/>
</dbReference>
<dbReference type="InterPro" id="IPR013785">
    <property type="entry name" value="Aldolase_TIM"/>
</dbReference>
<dbReference type="Gene3D" id="3.20.20.70">
    <property type="entry name" value="Aldolase class I"/>
    <property type="match status" value="1"/>
</dbReference>
<organism evidence="17 18">
    <name type="scientific">Oceanococcus atlanticus</name>
    <dbReference type="NCBI Taxonomy" id="1317117"/>
    <lineage>
        <taxon>Bacteria</taxon>
        <taxon>Pseudomonadati</taxon>
        <taxon>Pseudomonadota</taxon>
        <taxon>Gammaproteobacteria</taxon>
        <taxon>Chromatiales</taxon>
        <taxon>Oceanococcaceae</taxon>
        <taxon>Oceanococcus</taxon>
    </lineage>
</organism>
<accession>A0A1Y1SG19</accession>
<dbReference type="InterPro" id="IPR003739">
    <property type="entry name" value="Lys_aminomutase/Glu_NH3_mut"/>
</dbReference>
<name>A0A1Y1SG19_9GAMM</name>
<dbReference type="SFLD" id="SFLDS00029">
    <property type="entry name" value="Radical_SAM"/>
    <property type="match status" value="1"/>
</dbReference>
<keyword evidence="6 14" id="KW-0004">4Fe-4S</keyword>
<evidence type="ECO:0000256" key="14">
    <source>
        <dbReference type="PIRSR" id="PIRSR004911-1"/>
    </source>
</evidence>
<feature type="binding site" evidence="14">
    <location>
        <position position="132"/>
    </location>
    <ligand>
        <name>[4Fe-4S] cluster</name>
        <dbReference type="ChEBI" id="CHEBI:49883"/>
        <note>4Fe-4S-S-AdoMet</note>
    </ligand>
</feature>
<dbReference type="GO" id="GO:0046872">
    <property type="term" value="F:metal ion binding"/>
    <property type="evidence" value="ECO:0007669"/>
    <property type="project" value="UniProtKB-KW"/>
</dbReference>
<comment type="catalytic activity">
    <reaction evidence="1">
        <text>L-lysine = D-beta-lysine</text>
        <dbReference type="Rhea" id="RHEA:44148"/>
        <dbReference type="ChEBI" id="CHEBI:32551"/>
        <dbReference type="ChEBI" id="CHEBI:84138"/>
    </reaction>
</comment>
<keyword evidence="12" id="KW-0413">Isomerase</keyword>
<keyword evidence="9 15" id="KW-0663">Pyridoxal phosphate</keyword>